<dbReference type="Gene3D" id="3.40.50.1000">
    <property type="entry name" value="HAD superfamily/HAD-like"/>
    <property type="match status" value="1"/>
</dbReference>
<dbReference type="GO" id="GO:0000166">
    <property type="term" value="F:nucleotide binding"/>
    <property type="evidence" value="ECO:0007669"/>
    <property type="project" value="InterPro"/>
</dbReference>
<feature type="transmembrane region" description="Helical" evidence="6">
    <location>
        <begin position="1095"/>
        <end position="1117"/>
    </location>
</feature>
<dbReference type="InterPro" id="IPR023299">
    <property type="entry name" value="ATPase_P-typ_cyto_dom_N"/>
</dbReference>
<sequence length="1146" mass="127587">MTDHSVDIGNDHVAPDRLHGRTTADAVAYLQGVIDTTDAHVKAPMIRALSCPSALATVAAAIAFTVIEVIVPGLPSVLTSAVLLYMSAVVTFAVAAFDLHLANTEIRRRVGPAKRFLNEIVDDAQKAYFNDPFSRSFSPNFQTVLRDSKWVSLPNVALVPDDLIQMRDGMQAPCNLEGISSNKTKKPKRLNKGDTLRLPTVHPPRPMAPAMSESTARFSEFATVEPNPANKSDQSSSSCTKIGGLSQKVVFRVLECPLQNHISELTRSPKPFRPENTLSNQKKAMRLRAIQITICCVLLAVIYTVIIGVLKGSQLSKRVFVLFIQQPLLCVIPSLGLSELFYTFLVDAFGNVSYRIYGSSGKNDVRRFTGSYQKSLDWITAVCVLDKDGIVSEVFSTPEHVLIWDRGAPVVLDLIADHELPNHVTFERNWVHHFDSLKPLGLSTLLTATCLESTELAARSPIAAAAPGDSGRNLTEHEAVLRDQDLSSECLCQIGKAVGFPHDFAIRTFSRTQLVHLLAIPTTYSVSSTVLDPTRPGSQITHMASSVMRHTDSGQLQLFSRGDPALIMSHCDYVWNRNESIPFSSSFRKKTFDILQHWMHVDFKCVAFAYTPVAPKLWPKFKTSSVKPVVLTCNADDGSSLVQGPDPSVLDARDANWGNAEMEIPADSLAAYQDLLTGQILLGITASRPQPKPEMPYVIEDLVKAGIRFVFFSSTGRRKSIAFTSKLGLESDWNFFISLKDRTDAAGPNMATDSALNISKLPEGISKVRDHIHHVDNVPLLVSLFTDSTPDTSREMISILQENGESVLCIGSSLNDFNFKTFLQSDVAISLEPRIDDDHARRGRPPKQPESYLEFAKHMNSLPCAFALPSSVNIRTYLSGIISQSRNLLIHATQTYIFSQACFMSIMLMSTISVCLGMPCVFDARQTVFLVWLIIPLLSLPLLLSHPNRQTMQTIMEKNAAHLSSVNRFTAYFLLRFIPSILFCTGVYAFYLNEFLLNSPKPPLMFVWTAQPNIFLEYSDSTKDAVLLAKAYTMFAFVYCLVWLSVGFVYRNDSVFRRNPLVNWIWVICCCVALALQFMFTWGEVSSVSDISGRLNLYPFVGLLVWPIITLSIDEAVKNHDRNHYRRHQQRLRIVFDTKLGMHSPK</sequence>
<dbReference type="Proteomes" id="UP000290189">
    <property type="component" value="Unassembled WGS sequence"/>
</dbReference>
<geneLocation type="mitochondrion" evidence="7"/>
<evidence type="ECO:0000313" key="8">
    <source>
        <dbReference type="Proteomes" id="UP000290189"/>
    </source>
</evidence>
<feature type="transmembrane region" description="Helical" evidence="6">
    <location>
        <begin position="969"/>
        <end position="991"/>
    </location>
</feature>
<dbReference type="SUPFAM" id="SSF56784">
    <property type="entry name" value="HAD-like"/>
    <property type="match status" value="1"/>
</dbReference>
<dbReference type="Gene3D" id="3.40.1110.10">
    <property type="entry name" value="Calcium-transporting ATPase, cytoplasmic domain N"/>
    <property type="match status" value="1"/>
</dbReference>
<dbReference type="InterPro" id="IPR036412">
    <property type="entry name" value="HAD-like_sf"/>
</dbReference>
<organism evidence="7 8">
    <name type="scientific">Plasmodiophora brassicae</name>
    <name type="common">Clubroot disease agent</name>
    <dbReference type="NCBI Taxonomy" id="37360"/>
    <lineage>
        <taxon>Eukaryota</taxon>
        <taxon>Sar</taxon>
        <taxon>Rhizaria</taxon>
        <taxon>Endomyxa</taxon>
        <taxon>Phytomyxea</taxon>
        <taxon>Plasmodiophorida</taxon>
        <taxon>Plasmodiophoridae</taxon>
        <taxon>Plasmodiophora</taxon>
    </lineage>
</organism>
<reference evidence="7 8" key="1">
    <citation type="submission" date="2018-03" db="EMBL/GenBank/DDBJ databases">
        <authorList>
            <person name="Fogelqvist J."/>
        </authorList>
    </citation>
    <scope>NUCLEOTIDE SEQUENCE [LARGE SCALE GENOMIC DNA]</scope>
</reference>
<dbReference type="EMBL" id="OVEO01000008">
    <property type="protein sequence ID" value="SPQ97797.1"/>
    <property type="molecule type" value="Genomic_DNA"/>
</dbReference>
<evidence type="ECO:0000256" key="2">
    <source>
        <dbReference type="ARBA" id="ARBA00022692"/>
    </source>
</evidence>
<feature type="transmembrane region" description="Helical" evidence="6">
    <location>
        <begin position="49"/>
        <end position="71"/>
    </location>
</feature>
<accession>A0A3P3YCB5</accession>
<keyword evidence="4 6" id="KW-0472">Membrane</keyword>
<evidence type="ECO:0000256" key="6">
    <source>
        <dbReference type="SAM" id="Phobius"/>
    </source>
</evidence>
<proteinExistence type="predicted"/>
<keyword evidence="3 6" id="KW-1133">Transmembrane helix</keyword>
<feature type="region of interest" description="Disordered" evidence="5">
    <location>
        <begin position="174"/>
        <end position="210"/>
    </location>
</feature>
<evidence type="ECO:0000256" key="1">
    <source>
        <dbReference type="ARBA" id="ARBA00004370"/>
    </source>
</evidence>
<dbReference type="Gene3D" id="1.20.1110.10">
    <property type="entry name" value="Calcium-transporting ATPase, transmembrane domain"/>
    <property type="match status" value="1"/>
</dbReference>
<feature type="transmembrane region" description="Helical" evidence="6">
    <location>
        <begin position="289"/>
        <end position="310"/>
    </location>
</feature>
<dbReference type="PANTHER" id="PTHR13219">
    <property type="entry name" value="TRANSMEMBRANE PROTEIN 94"/>
    <property type="match status" value="1"/>
</dbReference>
<dbReference type="InterPro" id="IPR039720">
    <property type="entry name" value="TMEM94"/>
</dbReference>
<dbReference type="InterPro" id="IPR023214">
    <property type="entry name" value="HAD_sf"/>
</dbReference>
<feature type="transmembrane region" description="Helical" evidence="6">
    <location>
        <begin position="322"/>
        <end position="345"/>
    </location>
</feature>
<protein>
    <recommendedName>
        <fullName evidence="9">Cation-transporting P-type ATPase C-terminal domain-containing protein</fullName>
    </recommendedName>
</protein>
<evidence type="ECO:0000313" key="7">
    <source>
        <dbReference type="EMBL" id="SPQ97797.1"/>
    </source>
</evidence>
<dbReference type="GO" id="GO:0016020">
    <property type="term" value="C:membrane"/>
    <property type="evidence" value="ECO:0007669"/>
    <property type="project" value="UniProtKB-SubCell"/>
</dbReference>
<evidence type="ECO:0000256" key="4">
    <source>
        <dbReference type="ARBA" id="ARBA00023136"/>
    </source>
</evidence>
<dbReference type="SUPFAM" id="SSF81660">
    <property type="entry name" value="Metal cation-transporting ATPase, ATP-binding domain N"/>
    <property type="match status" value="1"/>
</dbReference>
<evidence type="ECO:0008006" key="9">
    <source>
        <dbReference type="Google" id="ProtNLM"/>
    </source>
</evidence>
<dbReference type="InterPro" id="IPR023298">
    <property type="entry name" value="ATPase_P-typ_TM_dom_sf"/>
</dbReference>
<feature type="transmembrane region" description="Helical" evidence="6">
    <location>
        <begin position="77"/>
        <end position="99"/>
    </location>
</feature>
<evidence type="ECO:0000256" key="5">
    <source>
        <dbReference type="SAM" id="MobiDB-lite"/>
    </source>
</evidence>
<feature type="transmembrane region" description="Helical" evidence="6">
    <location>
        <begin position="896"/>
        <end position="922"/>
    </location>
</feature>
<dbReference type="PANTHER" id="PTHR13219:SF6">
    <property type="entry name" value="TRANSMEMBRANE PROTEIN 94"/>
    <property type="match status" value="1"/>
</dbReference>
<gene>
    <name evidence="7" type="ORF">PLBR_LOCUS5012</name>
</gene>
<evidence type="ECO:0000256" key="3">
    <source>
        <dbReference type="ARBA" id="ARBA00022989"/>
    </source>
</evidence>
<dbReference type="AlphaFoldDB" id="A0A3P3YCB5"/>
<feature type="transmembrane region" description="Helical" evidence="6">
    <location>
        <begin position="928"/>
        <end position="948"/>
    </location>
</feature>
<comment type="subcellular location">
    <subcellularLocation>
        <location evidence="1">Membrane</location>
    </subcellularLocation>
</comment>
<keyword evidence="2 6" id="KW-0812">Transmembrane</keyword>
<feature type="transmembrane region" description="Helical" evidence="6">
    <location>
        <begin position="1062"/>
        <end position="1083"/>
    </location>
</feature>
<dbReference type="SUPFAM" id="SSF81665">
    <property type="entry name" value="Calcium ATPase, transmembrane domain M"/>
    <property type="match status" value="1"/>
</dbReference>
<name>A0A3P3YCB5_PLABS</name>
<keyword evidence="7" id="KW-0496">Mitochondrion</keyword>
<feature type="transmembrane region" description="Helical" evidence="6">
    <location>
        <begin position="1031"/>
        <end position="1050"/>
    </location>
</feature>